<evidence type="ECO:0000256" key="3">
    <source>
        <dbReference type="ARBA" id="ARBA00022448"/>
    </source>
</evidence>
<accession>A0A964T2H1</accession>
<dbReference type="PANTHER" id="PTHR42929">
    <property type="entry name" value="INNER MEMBRANE ABC TRANSPORTER PERMEASE PROTEIN YDCU-RELATED-RELATED"/>
    <property type="match status" value="1"/>
</dbReference>
<evidence type="ECO:0000256" key="5">
    <source>
        <dbReference type="ARBA" id="ARBA00022692"/>
    </source>
</evidence>
<dbReference type="PANTHER" id="PTHR42929:SF1">
    <property type="entry name" value="INNER MEMBRANE ABC TRANSPORTER PERMEASE PROTEIN YDCU-RELATED"/>
    <property type="match status" value="1"/>
</dbReference>
<dbReference type="Gene3D" id="1.10.3720.10">
    <property type="entry name" value="MetI-like"/>
    <property type="match status" value="1"/>
</dbReference>
<feature type="transmembrane region" description="Helical" evidence="8">
    <location>
        <begin position="162"/>
        <end position="187"/>
    </location>
</feature>
<evidence type="ECO:0000256" key="8">
    <source>
        <dbReference type="RuleBase" id="RU363032"/>
    </source>
</evidence>
<dbReference type="Pfam" id="PF00528">
    <property type="entry name" value="BPD_transp_1"/>
    <property type="match status" value="1"/>
</dbReference>
<comment type="caution">
    <text evidence="10">The sequence shown here is derived from an EMBL/GenBank/DDBJ whole genome shotgun (WGS) entry which is preliminary data.</text>
</comment>
<dbReference type="PROSITE" id="PS50928">
    <property type="entry name" value="ABC_TM1"/>
    <property type="match status" value="1"/>
</dbReference>
<feature type="transmembrane region" description="Helical" evidence="8">
    <location>
        <begin position="270"/>
        <end position="290"/>
    </location>
</feature>
<dbReference type="EMBL" id="SPKJ01000002">
    <property type="protein sequence ID" value="MYZ46392.1"/>
    <property type="molecule type" value="Genomic_DNA"/>
</dbReference>
<evidence type="ECO:0000259" key="9">
    <source>
        <dbReference type="PROSITE" id="PS50928"/>
    </source>
</evidence>
<evidence type="ECO:0000256" key="7">
    <source>
        <dbReference type="ARBA" id="ARBA00023136"/>
    </source>
</evidence>
<keyword evidence="11" id="KW-1185">Reference proteome</keyword>
<feature type="transmembrane region" description="Helical" evidence="8">
    <location>
        <begin position="112"/>
        <end position="133"/>
    </location>
</feature>
<sequence length="299" mass="32295">MAQTETTSLPIAAPRVRSGARAATWLGVAPFFLFALMFLIGPTFMLLIGAFQDAEGQFTLANMAKLLQPNIVSAYWISIKVSAASAVLGAAFGFGLAYAAVLGGLPRFVRPVLMTFSGVASNFAGIPLSFAFLATLGRLGLVTVLLMELFGFNLYRTGFNLLSFWGLTLTYLYFQIPLMVLILAPALDGLKPEWREASSILGASGWQYWRHVAFPVLWPAILGTTLLLFANAFGAVATAYALTGSSLNIVTILLYAQIRGDVLHDQNLGYALALGMILITGISNGAYILLRARAERWLR</sequence>
<evidence type="ECO:0000256" key="6">
    <source>
        <dbReference type="ARBA" id="ARBA00022989"/>
    </source>
</evidence>
<dbReference type="AlphaFoldDB" id="A0A964T2H1"/>
<evidence type="ECO:0000256" key="2">
    <source>
        <dbReference type="ARBA" id="ARBA00007069"/>
    </source>
</evidence>
<organism evidence="10 11">
    <name type="scientific">Propylenella binzhouense</name>
    <dbReference type="NCBI Taxonomy" id="2555902"/>
    <lineage>
        <taxon>Bacteria</taxon>
        <taxon>Pseudomonadati</taxon>
        <taxon>Pseudomonadota</taxon>
        <taxon>Alphaproteobacteria</taxon>
        <taxon>Hyphomicrobiales</taxon>
        <taxon>Propylenellaceae</taxon>
        <taxon>Propylenella</taxon>
    </lineage>
</organism>
<keyword evidence="4" id="KW-1003">Cell membrane</keyword>
<evidence type="ECO:0000256" key="1">
    <source>
        <dbReference type="ARBA" id="ARBA00004651"/>
    </source>
</evidence>
<proteinExistence type="inferred from homology"/>
<evidence type="ECO:0000313" key="11">
    <source>
        <dbReference type="Proteomes" id="UP000773614"/>
    </source>
</evidence>
<feature type="transmembrane region" description="Helical" evidence="8">
    <location>
        <begin position="207"/>
        <end position="230"/>
    </location>
</feature>
<dbReference type="InterPro" id="IPR000515">
    <property type="entry name" value="MetI-like"/>
</dbReference>
<gene>
    <name evidence="10" type="ORF">E4O86_01465</name>
</gene>
<dbReference type="InterPro" id="IPR035906">
    <property type="entry name" value="MetI-like_sf"/>
</dbReference>
<evidence type="ECO:0000256" key="4">
    <source>
        <dbReference type="ARBA" id="ARBA00022475"/>
    </source>
</evidence>
<comment type="subcellular location">
    <subcellularLocation>
        <location evidence="1 8">Cell membrane</location>
        <topology evidence="1 8">Multi-pass membrane protein</topology>
    </subcellularLocation>
</comment>
<protein>
    <submittedName>
        <fullName evidence="10">ABC transporter permease subunit</fullName>
    </submittedName>
</protein>
<dbReference type="SUPFAM" id="SSF161098">
    <property type="entry name" value="MetI-like"/>
    <property type="match status" value="1"/>
</dbReference>
<dbReference type="GO" id="GO:0005886">
    <property type="term" value="C:plasma membrane"/>
    <property type="evidence" value="ECO:0007669"/>
    <property type="project" value="UniProtKB-SubCell"/>
</dbReference>
<feature type="transmembrane region" description="Helical" evidence="8">
    <location>
        <begin position="139"/>
        <end position="155"/>
    </location>
</feature>
<feature type="transmembrane region" description="Helical" evidence="8">
    <location>
        <begin position="237"/>
        <end position="258"/>
    </location>
</feature>
<feature type="transmembrane region" description="Helical" evidence="8">
    <location>
        <begin position="71"/>
        <end position="100"/>
    </location>
</feature>
<name>A0A964T2H1_9HYPH</name>
<keyword evidence="7 8" id="KW-0472">Membrane</keyword>
<dbReference type="RefSeq" id="WP_161138727.1">
    <property type="nucleotide sequence ID" value="NZ_SPKJ01000002.1"/>
</dbReference>
<feature type="transmembrane region" description="Helical" evidence="8">
    <location>
        <begin position="25"/>
        <end position="51"/>
    </location>
</feature>
<dbReference type="OrthoDB" id="8404154at2"/>
<comment type="similarity">
    <text evidence="2">Belongs to the binding-protein-dependent transport system permease family. CysTW subfamily.</text>
</comment>
<dbReference type="CDD" id="cd06261">
    <property type="entry name" value="TM_PBP2"/>
    <property type="match status" value="1"/>
</dbReference>
<reference evidence="10" key="1">
    <citation type="submission" date="2019-03" db="EMBL/GenBank/DDBJ databases">
        <title>Afifella sp. nov., isolated from activated sludge.</title>
        <authorList>
            <person name="Li Q."/>
            <person name="Liu Y."/>
        </authorList>
    </citation>
    <scope>NUCLEOTIDE SEQUENCE</scope>
    <source>
        <strain evidence="10">L72</strain>
    </source>
</reference>
<keyword evidence="5 8" id="KW-0812">Transmembrane</keyword>
<dbReference type="GO" id="GO:0055085">
    <property type="term" value="P:transmembrane transport"/>
    <property type="evidence" value="ECO:0007669"/>
    <property type="project" value="InterPro"/>
</dbReference>
<keyword evidence="3 8" id="KW-0813">Transport</keyword>
<dbReference type="Proteomes" id="UP000773614">
    <property type="component" value="Unassembled WGS sequence"/>
</dbReference>
<feature type="domain" description="ABC transmembrane type-1" evidence="9">
    <location>
        <begin position="75"/>
        <end position="289"/>
    </location>
</feature>
<keyword evidence="6 8" id="KW-1133">Transmembrane helix</keyword>
<evidence type="ECO:0000313" key="10">
    <source>
        <dbReference type="EMBL" id="MYZ46392.1"/>
    </source>
</evidence>